<evidence type="ECO:0000313" key="7">
    <source>
        <dbReference type="EMBL" id="MBE9031677.1"/>
    </source>
</evidence>
<evidence type="ECO:0000256" key="6">
    <source>
        <dbReference type="PIRSR" id="PIRSR600246-3"/>
    </source>
</evidence>
<proteinExistence type="predicted"/>
<feature type="active site" description="Nucleophile" evidence="4">
    <location>
        <position position="177"/>
    </location>
</feature>
<dbReference type="FunFam" id="3.60.20.30:FF:000001">
    <property type="entry name" value="Isoaspartyl peptidase/L-asparaginase"/>
    <property type="match status" value="1"/>
</dbReference>
<dbReference type="GO" id="GO:0008233">
    <property type="term" value="F:peptidase activity"/>
    <property type="evidence" value="ECO:0007669"/>
    <property type="project" value="UniProtKB-KW"/>
</dbReference>
<reference evidence="7" key="1">
    <citation type="submission" date="2020-10" db="EMBL/GenBank/DDBJ databases">
        <authorList>
            <person name="Castelo-Branco R."/>
            <person name="Eusebio N."/>
            <person name="Adriana R."/>
            <person name="Vieira A."/>
            <person name="Brugerolle De Fraissinette N."/>
            <person name="Rezende De Castro R."/>
            <person name="Schneider M.P."/>
            <person name="Vasconcelos V."/>
            <person name="Leao P.N."/>
        </authorList>
    </citation>
    <scope>NUCLEOTIDE SEQUENCE</scope>
    <source>
        <strain evidence="7">LEGE 11480</strain>
    </source>
</reference>
<dbReference type="PANTHER" id="PTHR10188">
    <property type="entry name" value="L-ASPARAGINASE"/>
    <property type="match status" value="1"/>
</dbReference>
<feature type="binding site" evidence="5">
    <location>
        <begin position="228"/>
        <end position="231"/>
    </location>
    <ligand>
        <name>substrate</name>
    </ligand>
</feature>
<dbReference type="AlphaFoldDB" id="A0A928VQ30"/>
<feature type="binding site" evidence="5">
    <location>
        <begin position="205"/>
        <end position="208"/>
    </location>
    <ligand>
        <name>substrate</name>
    </ligand>
</feature>
<dbReference type="Proteomes" id="UP000625316">
    <property type="component" value="Unassembled WGS sequence"/>
</dbReference>
<dbReference type="EMBL" id="JADEXQ010000072">
    <property type="protein sequence ID" value="MBE9031677.1"/>
    <property type="molecule type" value="Genomic_DNA"/>
</dbReference>
<dbReference type="GO" id="GO:0016811">
    <property type="term" value="F:hydrolase activity, acting on carbon-nitrogen (but not peptide) bonds, in linear amides"/>
    <property type="evidence" value="ECO:0007669"/>
    <property type="project" value="UniProtKB-ARBA"/>
</dbReference>
<dbReference type="GO" id="GO:0006508">
    <property type="term" value="P:proteolysis"/>
    <property type="evidence" value="ECO:0007669"/>
    <property type="project" value="UniProtKB-KW"/>
</dbReference>
<accession>A0A928VQ30</accession>
<feature type="site" description="Cleavage; by autolysis" evidence="6">
    <location>
        <begin position="176"/>
        <end position="177"/>
    </location>
</feature>
<gene>
    <name evidence="7" type="ORF">IQ266_18245</name>
</gene>
<evidence type="ECO:0000256" key="5">
    <source>
        <dbReference type="PIRSR" id="PIRSR600246-2"/>
    </source>
</evidence>
<keyword evidence="1" id="KW-0645">Protease</keyword>
<name>A0A928VQ30_9CYAN</name>
<evidence type="ECO:0000256" key="4">
    <source>
        <dbReference type="PIRSR" id="PIRSR600246-1"/>
    </source>
</evidence>
<organism evidence="7 8">
    <name type="scientific">Romeriopsis navalis LEGE 11480</name>
    <dbReference type="NCBI Taxonomy" id="2777977"/>
    <lineage>
        <taxon>Bacteria</taxon>
        <taxon>Bacillati</taxon>
        <taxon>Cyanobacteriota</taxon>
        <taxon>Cyanophyceae</taxon>
        <taxon>Leptolyngbyales</taxon>
        <taxon>Leptolyngbyaceae</taxon>
        <taxon>Romeriopsis</taxon>
        <taxon>Romeriopsis navalis</taxon>
    </lineage>
</organism>
<dbReference type="Pfam" id="PF01112">
    <property type="entry name" value="Asparaginase_2"/>
    <property type="match status" value="1"/>
</dbReference>
<dbReference type="InterPro" id="IPR029055">
    <property type="entry name" value="Ntn_hydrolases_N"/>
</dbReference>
<dbReference type="PANTHER" id="PTHR10188:SF6">
    <property type="entry name" value="N(4)-(BETA-N-ACETYLGLUCOSAMINYL)-L-ASPARAGINASE"/>
    <property type="match status" value="1"/>
</dbReference>
<keyword evidence="3" id="KW-0068">Autocatalytic cleavage</keyword>
<protein>
    <submittedName>
        <fullName evidence="7">Isoaspartyl peptidase/L-asparaginase</fullName>
    </submittedName>
</protein>
<dbReference type="RefSeq" id="WP_264326503.1">
    <property type="nucleotide sequence ID" value="NZ_JADEXQ010000072.1"/>
</dbReference>
<evidence type="ECO:0000256" key="3">
    <source>
        <dbReference type="ARBA" id="ARBA00022813"/>
    </source>
</evidence>
<evidence type="ECO:0000256" key="2">
    <source>
        <dbReference type="ARBA" id="ARBA00022801"/>
    </source>
</evidence>
<sequence>MSQDYSLIIHGGAGSLEDLKYEATESEFQQSITAILEKGRSRLAQGDRALDVVEYCAALLEDDPLYNAGRGSVLNAEGSVEMDAALMNGSDLRAGAVACLKSIKNPISLARRVLEHGEHVMLVSDGALEFAKFCDIETYPDDYFITAPRIKQLAEAKAAGRMVLDHERIKPSQKLGTIGAVARDLQGNLAAATSTGGLVNKRWGRVGDTPVIGAGVFADNATCAVSATGYGEQFLRTVFAKTISDYVQFRGMDAAAAAQAGVEYLVAKVNGEGGVIVIDHAGRCATAQSTSGLIHCWIERGGETHCKLG</sequence>
<dbReference type="CDD" id="cd04512">
    <property type="entry name" value="Ntn_Asparaginase_2_like"/>
    <property type="match status" value="1"/>
</dbReference>
<dbReference type="InterPro" id="IPR000246">
    <property type="entry name" value="Peptidase_T2"/>
</dbReference>
<keyword evidence="2" id="KW-0378">Hydrolase</keyword>
<keyword evidence="8" id="KW-1185">Reference proteome</keyword>
<dbReference type="Gene3D" id="3.60.20.30">
    <property type="entry name" value="(Glycosyl)asparaginase"/>
    <property type="match status" value="1"/>
</dbReference>
<dbReference type="SUPFAM" id="SSF56235">
    <property type="entry name" value="N-terminal nucleophile aminohydrolases (Ntn hydrolases)"/>
    <property type="match status" value="1"/>
</dbReference>
<comment type="caution">
    <text evidence="7">The sequence shown here is derived from an EMBL/GenBank/DDBJ whole genome shotgun (WGS) entry which is preliminary data.</text>
</comment>
<evidence type="ECO:0000313" key="8">
    <source>
        <dbReference type="Proteomes" id="UP000625316"/>
    </source>
</evidence>
<evidence type="ECO:0000256" key="1">
    <source>
        <dbReference type="ARBA" id="ARBA00022670"/>
    </source>
</evidence>